<dbReference type="InterPro" id="IPR016163">
    <property type="entry name" value="Ald_DH_C"/>
</dbReference>
<dbReference type="FunFam" id="3.40.605.10:FF:000011">
    <property type="entry name" value="ALD5p Mitochondrial aldehyde dehydrogenase"/>
    <property type="match status" value="1"/>
</dbReference>
<comment type="similarity">
    <text evidence="1 7">Belongs to the aldehyde dehydrogenase family.</text>
</comment>
<dbReference type="AlphaFoldDB" id="A0A6A6KEP5"/>
<reference evidence="9 10" key="1">
    <citation type="journal article" date="2020" name="Mol. Plant">
        <title>The Chromosome-Based Rubber Tree Genome Provides New Insights into Spurge Genome Evolution and Rubber Biosynthesis.</title>
        <authorList>
            <person name="Liu J."/>
            <person name="Shi C."/>
            <person name="Shi C.C."/>
            <person name="Li W."/>
            <person name="Zhang Q.J."/>
            <person name="Zhang Y."/>
            <person name="Li K."/>
            <person name="Lu H.F."/>
            <person name="Shi C."/>
            <person name="Zhu S.T."/>
            <person name="Xiao Z.Y."/>
            <person name="Nan H."/>
            <person name="Yue Y."/>
            <person name="Zhu X.G."/>
            <person name="Wu Y."/>
            <person name="Hong X.N."/>
            <person name="Fan G.Y."/>
            <person name="Tong Y."/>
            <person name="Zhang D."/>
            <person name="Mao C.L."/>
            <person name="Liu Y.L."/>
            <person name="Hao S.J."/>
            <person name="Liu W.Q."/>
            <person name="Lv M.Q."/>
            <person name="Zhang H.B."/>
            <person name="Liu Y."/>
            <person name="Hu-Tang G.R."/>
            <person name="Wang J.P."/>
            <person name="Wang J.H."/>
            <person name="Sun Y.H."/>
            <person name="Ni S.B."/>
            <person name="Chen W.B."/>
            <person name="Zhang X.C."/>
            <person name="Jiao Y.N."/>
            <person name="Eichler E.E."/>
            <person name="Li G.H."/>
            <person name="Liu X."/>
            <person name="Gao L.Z."/>
        </authorList>
    </citation>
    <scope>NUCLEOTIDE SEQUENCE [LARGE SCALE GENOMIC DNA]</scope>
    <source>
        <strain evidence="10">cv. GT1</strain>
        <tissue evidence="9">Leaf</tissue>
    </source>
</reference>
<dbReference type="Proteomes" id="UP000467840">
    <property type="component" value="Chromosome 3"/>
</dbReference>
<keyword evidence="2 7" id="KW-0560">Oxidoreductase</keyword>
<protein>
    <recommendedName>
        <fullName evidence="4">aldehyde dehydrogenase (NAD(+))</fullName>
        <ecNumber evidence="4">1.2.1.3</ecNumber>
    </recommendedName>
</protein>
<dbReference type="PROSITE" id="PS00687">
    <property type="entry name" value="ALDEHYDE_DEHYDR_GLU"/>
    <property type="match status" value="1"/>
</dbReference>
<proteinExistence type="inferred from homology"/>
<evidence type="ECO:0000256" key="7">
    <source>
        <dbReference type="RuleBase" id="RU003345"/>
    </source>
</evidence>
<dbReference type="InterPro" id="IPR029510">
    <property type="entry name" value="Ald_DH_CS_GLU"/>
</dbReference>
<feature type="domain" description="Aldehyde dehydrogenase" evidence="8">
    <location>
        <begin position="69"/>
        <end position="383"/>
    </location>
</feature>
<dbReference type="SUPFAM" id="SSF53720">
    <property type="entry name" value="ALDH-like"/>
    <property type="match status" value="1"/>
</dbReference>
<feature type="active site" evidence="6">
    <location>
        <position position="308"/>
    </location>
</feature>
<dbReference type="Pfam" id="PF00171">
    <property type="entry name" value="Aldedh"/>
    <property type="match status" value="1"/>
</dbReference>
<evidence type="ECO:0000256" key="1">
    <source>
        <dbReference type="ARBA" id="ARBA00009986"/>
    </source>
</evidence>
<dbReference type="InterPro" id="IPR015590">
    <property type="entry name" value="Aldehyde_DH_dom"/>
</dbReference>
<evidence type="ECO:0000256" key="2">
    <source>
        <dbReference type="ARBA" id="ARBA00023002"/>
    </source>
</evidence>
<name>A0A6A6KEP5_HEVBR</name>
<evidence type="ECO:0000313" key="10">
    <source>
        <dbReference type="Proteomes" id="UP000467840"/>
    </source>
</evidence>
<dbReference type="InterPro" id="IPR016162">
    <property type="entry name" value="Ald_DH_N"/>
</dbReference>
<sequence length="384" mass="41548">MAARRISGLLSRSFTSGSASAFFQEVWRNSSLGRGISRYSNAAAATAAEGPIIPSVAVNYTQLLINGQFVDAASGKTFPTCDPRTGEVIANVAEGDVEDINRAVSAARKAFDNGPWPKMTAYERSKIMLHFADLIEKHNDEIATLETWDNGKPYDQAAKIEVPMVARIFRYYAGWADKIHGLVVPADGQHHVQTLHEPIGVAGQIIPWNFPLLMFAWKVGPALACGNTVVIKTAEQTPLTALYAAKLFHEAGLPEGVLNVISGFGPTAGAALASHMDVDKLAFTGSTETGKVVLELAARSNLKPVTLELGGKSPFIVCEDADIDKAVELAHFALFFNQGQCCCAGSRTYVHERVYDEFIEKAKERAVKRLVGDPFKEGIEQGPR</sequence>
<dbReference type="GO" id="GO:0004029">
    <property type="term" value="F:aldehyde dehydrogenase (NAD+) activity"/>
    <property type="evidence" value="ECO:0007669"/>
    <property type="project" value="UniProtKB-EC"/>
</dbReference>
<dbReference type="InterPro" id="IPR016160">
    <property type="entry name" value="Ald_DH_CS_CYS"/>
</dbReference>
<evidence type="ECO:0000259" key="8">
    <source>
        <dbReference type="Pfam" id="PF00171"/>
    </source>
</evidence>
<evidence type="ECO:0000256" key="4">
    <source>
        <dbReference type="ARBA" id="ARBA00024226"/>
    </source>
</evidence>
<evidence type="ECO:0000256" key="6">
    <source>
        <dbReference type="PROSITE-ProRule" id="PRU10007"/>
    </source>
</evidence>
<evidence type="ECO:0000256" key="5">
    <source>
        <dbReference type="ARBA" id="ARBA00049194"/>
    </source>
</evidence>
<dbReference type="Gene3D" id="3.40.309.10">
    <property type="entry name" value="Aldehyde Dehydrogenase, Chain A, domain 2"/>
    <property type="match status" value="1"/>
</dbReference>
<organism evidence="9 10">
    <name type="scientific">Hevea brasiliensis</name>
    <name type="common">Para rubber tree</name>
    <name type="synonym">Siphonia brasiliensis</name>
    <dbReference type="NCBI Taxonomy" id="3981"/>
    <lineage>
        <taxon>Eukaryota</taxon>
        <taxon>Viridiplantae</taxon>
        <taxon>Streptophyta</taxon>
        <taxon>Embryophyta</taxon>
        <taxon>Tracheophyta</taxon>
        <taxon>Spermatophyta</taxon>
        <taxon>Magnoliopsida</taxon>
        <taxon>eudicotyledons</taxon>
        <taxon>Gunneridae</taxon>
        <taxon>Pentapetalae</taxon>
        <taxon>rosids</taxon>
        <taxon>fabids</taxon>
        <taxon>Malpighiales</taxon>
        <taxon>Euphorbiaceae</taxon>
        <taxon>Crotonoideae</taxon>
        <taxon>Micrandreae</taxon>
        <taxon>Hevea</taxon>
    </lineage>
</organism>
<dbReference type="InterPro" id="IPR016161">
    <property type="entry name" value="Ald_DH/histidinol_DH"/>
</dbReference>
<accession>A0A6A6KEP5</accession>
<dbReference type="PROSITE" id="PS00070">
    <property type="entry name" value="ALDEHYDE_DEHYDR_CYS"/>
    <property type="match status" value="1"/>
</dbReference>
<keyword evidence="10" id="KW-1185">Reference proteome</keyword>
<gene>
    <name evidence="9" type="ORF">GH714_022933</name>
</gene>
<dbReference type="EMBL" id="JAAGAX010000017">
    <property type="protein sequence ID" value="KAF2286616.1"/>
    <property type="molecule type" value="Genomic_DNA"/>
</dbReference>
<comment type="catalytic activity">
    <reaction evidence="5">
        <text>an aldehyde + NAD(+) + H2O = a carboxylate + NADH + 2 H(+)</text>
        <dbReference type="Rhea" id="RHEA:16185"/>
        <dbReference type="ChEBI" id="CHEBI:15377"/>
        <dbReference type="ChEBI" id="CHEBI:15378"/>
        <dbReference type="ChEBI" id="CHEBI:17478"/>
        <dbReference type="ChEBI" id="CHEBI:29067"/>
        <dbReference type="ChEBI" id="CHEBI:57540"/>
        <dbReference type="ChEBI" id="CHEBI:57945"/>
        <dbReference type="EC" id="1.2.1.3"/>
    </reaction>
</comment>
<keyword evidence="3" id="KW-0520">NAD</keyword>
<evidence type="ECO:0000313" key="9">
    <source>
        <dbReference type="EMBL" id="KAF2286616.1"/>
    </source>
</evidence>
<comment type="caution">
    <text evidence="9">The sequence shown here is derived from an EMBL/GenBank/DDBJ whole genome shotgun (WGS) entry which is preliminary data.</text>
</comment>
<dbReference type="PANTHER" id="PTHR11699">
    <property type="entry name" value="ALDEHYDE DEHYDROGENASE-RELATED"/>
    <property type="match status" value="1"/>
</dbReference>
<dbReference type="EC" id="1.2.1.3" evidence="4"/>
<dbReference type="Gene3D" id="3.40.605.10">
    <property type="entry name" value="Aldehyde Dehydrogenase, Chain A, domain 1"/>
    <property type="match status" value="1"/>
</dbReference>
<evidence type="ECO:0000256" key="3">
    <source>
        <dbReference type="ARBA" id="ARBA00023027"/>
    </source>
</evidence>